<dbReference type="GO" id="GO:0003700">
    <property type="term" value="F:DNA-binding transcription factor activity"/>
    <property type="evidence" value="ECO:0007669"/>
    <property type="project" value="InterPro"/>
</dbReference>
<evidence type="ECO:0000313" key="6">
    <source>
        <dbReference type="EMBL" id="PCE62765.1"/>
    </source>
</evidence>
<keyword evidence="3" id="KW-0238">DNA-binding</keyword>
<keyword evidence="1" id="KW-0678">Repressor</keyword>
<dbReference type="Pfam" id="PF02607">
    <property type="entry name" value="B12-binding_2"/>
    <property type="match status" value="1"/>
</dbReference>
<dbReference type="PANTHER" id="PTHR30204">
    <property type="entry name" value="REDOX-CYCLING DRUG-SENSING TRANSCRIPTIONAL ACTIVATOR SOXR"/>
    <property type="match status" value="1"/>
</dbReference>
<gene>
    <name evidence="6" type="ORF">B7P33_15880</name>
</gene>
<dbReference type="Gene3D" id="1.10.1240.10">
    <property type="entry name" value="Methionine synthase domain"/>
    <property type="match status" value="1"/>
</dbReference>
<evidence type="ECO:0000313" key="7">
    <source>
        <dbReference type="Proteomes" id="UP000219559"/>
    </source>
</evidence>
<keyword evidence="2" id="KW-0805">Transcription regulation</keyword>
<evidence type="ECO:0000256" key="4">
    <source>
        <dbReference type="ARBA" id="ARBA00023163"/>
    </source>
</evidence>
<dbReference type="InterPro" id="IPR047057">
    <property type="entry name" value="MerR_fam"/>
</dbReference>
<dbReference type="AlphaFoldDB" id="A0A2A4G4V8"/>
<dbReference type="InterPro" id="IPR036724">
    <property type="entry name" value="Cobalamin-bd_sf"/>
</dbReference>
<dbReference type="Gene3D" id="3.40.50.280">
    <property type="entry name" value="Cobalamin-binding domain"/>
    <property type="match status" value="1"/>
</dbReference>
<comment type="caution">
    <text evidence="6">The sequence shown here is derived from an EMBL/GenBank/DDBJ whole genome shotgun (WGS) entry which is preliminary data.</text>
</comment>
<dbReference type="Pfam" id="PF13411">
    <property type="entry name" value="MerR_1"/>
    <property type="match status" value="1"/>
</dbReference>
<evidence type="ECO:0000256" key="1">
    <source>
        <dbReference type="ARBA" id="ARBA00022491"/>
    </source>
</evidence>
<keyword evidence="4" id="KW-0804">Transcription</keyword>
<sequence>MARYTINQVVMLTGIKAPTLRKWEERYGFLEAERTSTNIRYYSDDQLKKLLNIGLLTRNGYRISKIDKMSETEIHDIITNKLVGPTQENDITALMVCMLELDEYGFDRIIKQNIVNRGLLLTTLEIIYPLLGQIGILWGLDKVAPAQEHFVSNLIKKRFYVAIDLLPPPQPNAPALILFLPEGEYHEIGLLLAYYIAREKGCKVYYLGANVPLMNIPTLVDSHDMSGILTMIITPLGELQHQVLDELLAAIDLPLWISGNLNILKDDFEGKRVKIIENPYHFIECIEGLF</sequence>
<protein>
    <submittedName>
        <fullName evidence="6">MerR family transcriptional regulator</fullName>
    </submittedName>
</protein>
<dbReference type="InterPro" id="IPR000551">
    <property type="entry name" value="MerR-type_HTH_dom"/>
</dbReference>
<dbReference type="EMBL" id="NBWU01000007">
    <property type="protein sequence ID" value="PCE62765.1"/>
    <property type="molecule type" value="Genomic_DNA"/>
</dbReference>
<organism evidence="6 7">
    <name type="scientific">Sediminicola luteus</name>
    <dbReference type="NCBI Taxonomy" id="319238"/>
    <lineage>
        <taxon>Bacteria</taxon>
        <taxon>Pseudomonadati</taxon>
        <taxon>Bacteroidota</taxon>
        <taxon>Flavobacteriia</taxon>
        <taxon>Flavobacteriales</taxon>
        <taxon>Flavobacteriaceae</taxon>
        <taxon>Sediminicola</taxon>
    </lineage>
</organism>
<dbReference type="OrthoDB" id="9800334at2"/>
<dbReference type="InterPro" id="IPR003759">
    <property type="entry name" value="Cbl-bd_cap"/>
</dbReference>
<feature type="domain" description="HTH merR-type" evidence="5">
    <location>
        <begin position="3"/>
        <end position="72"/>
    </location>
</feature>
<accession>A0A2A4G4V8</accession>
<evidence type="ECO:0000259" key="5">
    <source>
        <dbReference type="PROSITE" id="PS50937"/>
    </source>
</evidence>
<dbReference type="Gene3D" id="1.10.1660.10">
    <property type="match status" value="1"/>
</dbReference>
<dbReference type="InterPro" id="IPR009061">
    <property type="entry name" value="DNA-bd_dom_put_sf"/>
</dbReference>
<dbReference type="SUPFAM" id="SSF46955">
    <property type="entry name" value="Putative DNA-binding domain"/>
    <property type="match status" value="1"/>
</dbReference>
<dbReference type="PANTHER" id="PTHR30204:SF69">
    <property type="entry name" value="MERR-FAMILY TRANSCRIPTIONAL REGULATOR"/>
    <property type="match status" value="1"/>
</dbReference>
<dbReference type="SUPFAM" id="SSF52242">
    <property type="entry name" value="Cobalamin (vitamin B12)-binding domain"/>
    <property type="match status" value="1"/>
</dbReference>
<dbReference type="RefSeq" id="WP_097440875.1">
    <property type="nucleotide sequence ID" value="NZ_KZ300477.1"/>
</dbReference>
<evidence type="ECO:0000256" key="3">
    <source>
        <dbReference type="ARBA" id="ARBA00023125"/>
    </source>
</evidence>
<dbReference type="InterPro" id="IPR036594">
    <property type="entry name" value="Meth_synthase_dom"/>
</dbReference>
<dbReference type="CDD" id="cd01104">
    <property type="entry name" value="HTH_MlrA-CarA"/>
    <property type="match status" value="1"/>
</dbReference>
<reference evidence="6 7" key="1">
    <citation type="submission" date="2017-04" db="EMBL/GenBank/DDBJ databases">
        <title>A new member of the family Flavobacteriaceae isolated from ascidians.</title>
        <authorList>
            <person name="Chen L."/>
        </authorList>
    </citation>
    <scope>NUCLEOTIDE SEQUENCE [LARGE SCALE GENOMIC DNA]</scope>
    <source>
        <strain evidence="6 7">HQA918</strain>
    </source>
</reference>
<dbReference type="GO" id="GO:0046872">
    <property type="term" value="F:metal ion binding"/>
    <property type="evidence" value="ECO:0007669"/>
    <property type="project" value="InterPro"/>
</dbReference>
<proteinExistence type="predicted"/>
<keyword evidence="7" id="KW-1185">Reference proteome</keyword>
<dbReference type="PROSITE" id="PS50937">
    <property type="entry name" value="HTH_MERR_2"/>
    <property type="match status" value="1"/>
</dbReference>
<dbReference type="GO" id="GO:0031419">
    <property type="term" value="F:cobalamin binding"/>
    <property type="evidence" value="ECO:0007669"/>
    <property type="project" value="InterPro"/>
</dbReference>
<dbReference type="SMART" id="SM00422">
    <property type="entry name" value="HTH_MERR"/>
    <property type="match status" value="1"/>
</dbReference>
<name>A0A2A4G4V8_9FLAO</name>
<evidence type="ECO:0000256" key="2">
    <source>
        <dbReference type="ARBA" id="ARBA00023015"/>
    </source>
</evidence>
<dbReference type="Proteomes" id="UP000219559">
    <property type="component" value="Unassembled WGS sequence"/>
</dbReference>
<dbReference type="GO" id="GO:0003677">
    <property type="term" value="F:DNA binding"/>
    <property type="evidence" value="ECO:0007669"/>
    <property type="project" value="UniProtKB-KW"/>
</dbReference>